<dbReference type="Gene3D" id="4.10.1080.10">
    <property type="entry name" value="TSP type-3 repeat"/>
    <property type="match status" value="1"/>
</dbReference>
<dbReference type="PROSITE" id="PS52029">
    <property type="entry name" value="LD_TPASE"/>
    <property type="match status" value="1"/>
</dbReference>
<dbReference type="GO" id="GO:0005576">
    <property type="term" value="C:extracellular region"/>
    <property type="evidence" value="ECO:0007669"/>
    <property type="project" value="TreeGrafter"/>
</dbReference>
<evidence type="ECO:0000256" key="7">
    <source>
        <dbReference type="ARBA" id="ARBA00022960"/>
    </source>
</evidence>
<keyword evidence="4" id="KW-0808">Transferase</keyword>
<evidence type="ECO:0000256" key="11">
    <source>
        <dbReference type="SAM" id="SignalP"/>
    </source>
</evidence>
<organism evidence="14 15">
    <name type="scientific">Candidatus Falkowbacteria bacterium RIFOXYD2_FULL_34_120</name>
    <dbReference type="NCBI Taxonomy" id="1798007"/>
    <lineage>
        <taxon>Bacteria</taxon>
        <taxon>Candidatus Falkowiibacteriota</taxon>
    </lineage>
</organism>
<dbReference type="Gene3D" id="2.40.440.10">
    <property type="entry name" value="L,D-transpeptidase catalytic domain-like"/>
    <property type="match status" value="1"/>
</dbReference>
<dbReference type="InterPro" id="IPR028974">
    <property type="entry name" value="TSP_type-3_rpt"/>
</dbReference>
<keyword evidence="8 10" id="KW-0573">Peptidoglycan synthesis</keyword>
<keyword evidence="5 11" id="KW-0732">Signal</keyword>
<comment type="subcellular location">
    <subcellularLocation>
        <location evidence="1">Secreted</location>
    </subcellularLocation>
</comment>
<keyword evidence="7 10" id="KW-0133">Cell shape</keyword>
<dbReference type="InterPro" id="IPR018247">
    <property type="entry name" value="EF_Hand_1_Ca_BS"/>
</dbReference>
<dbReference type="SUPFAM" id="SSF103647">
    <property type="entry name" value="TSP type-3 repeat"/>
    <property type="match status" value="1"/>
</dbReference>
<dbReference type="UniPathway" id="UPA00219"/>
<feature type="chain" id="PRO_5009521450" evidence="11">
    <location>
        <begin position="20"/>
        <end position="246"/>
    </location>
</feature>
<dbReference type="GO" id="GO:0071555">
    <property type="term" value="P:cell wall organization"/>
    <property type="evidence" value="ECO:0007669"/>
    <property type="project" value="UniProtKB-UniRule"/>
</dbReference>
<evidence type="ECO:0000256" key="1">
    <source>
        <dbReference type="ARBA" id="ARBA00004613"/>
    </source>
</evidence>
<comment type="caution">
    <text evidence="14">The sequence shown here is derived from an EMBL/GenBank/DDBJ whole genome shotgun (WGS) entry which is preliminary data.</text>
</comment>
<evidence type="ECO:0000256" key="5">
    <source>
        <dbReference type="ARBA" id="ARBA00022729"/>
    </source>
</evidence>
<feature type="active site" description="Proton donor/acceptor" evidence="10">
    <location>
        <position position="198"/>
    </location>
</feature>
<dbReference type="PROSITE" id="PS00018">
    <property type="entry name" value="EF_HAND_1"/>
    <property type="match status" value="1"/>
</dbReference>
<dbReference type="InterPro" id="IPR005490">
    <property type="entry name" value="LD_TPept_cat_dom"/>
</dbReference>
<evidence type="ECO:0000256" key="6">
    <source>
        <dbReference type="ARBA" id="ARBA00022837"/>
    </source>
</evidence>
<feature type="signal peptide" evidence="11">
    <location>
        <begin position="1"/>
        <end position="19"/>
    </location>
</feature>
<feature type="domain" description="L,D-TPase catalytic" evidence="13">
    <location>
        <begin position="127"/>
        <end position="246"/>
    </location>
</feature>
<dbReference type="InterPro" id="IPR002048">
    <property type="entry name" value="EF_hand_dom"/>
</dbReference>
<dbReference type="InterPro" id="IPR038063">
    <property type="entry name" value="Transpep_catalytic_dom"/>
</dbReference>
<dbReference type="Pfam" id="PF03734">
    <property type="entry name" value="YkuD"/>
    <property type="match status" value="1"/>
</dbReference>
<evidence type="ECO:0000256" key="3">
    <source>
        <dbReference type="ARBA" id="ARBA00022525"/>
    </source>
</evidence>
<dbReference type="CDD" id="cd16913">
    <property type="entry name" value="YkuD_like"/>
    <property type="match status" value="1"/>
</dbReference>
<dbReference type="PROSITE" id="PS50222">
    <property type="entry name" value="EF_HAND_2"/>
    <property type="match status" value="1"/>
</dbReference>
<dbReference type="GO" id="GO:0071972">
    <property type="term" value="F:peptidoglycan L,D-transpeptidase activity"/>
    <property type="evidence" value="ECO:0007669"/>
    <property type="project" value="TreeGrafter"/>
</dbReference>
<dbReference type="GO" id="GO:0018104">
    <property type="term" value="P:peptidoglycan-protein cross-linking"/>
    <property type="evidence" value="ECO:0007669"/>
    <property type="project" value="TreeGrafter"/>
</dbReference>
<gene>
    <name evidence="14" type="ORF">A2531_06095</name>
</gene>
<evidence type="ECO:0000259" key="12">
    <source>
        <dbReference type="PROSITE" id="PS50222"/>
    </source>
</evidence>
<dbReference type="EMBL" id="MFGO01000006">
    <property type="protein sequence ID" value="OGF41707.1"/>
    <property type="molecule type" value="Genomic_DNA"/>
</dbReference>
<dbReference type="GO" id="GO:0008360">
    <property type="term" value="P:regulation of cell shape"/>
    <property type="evidence" value="ECO:0007669"/>
    <property type="project" value="UniProtKB-UniRule"/>
</dbReference>
<evidence type="ECO:0000256" key="4">
    <source>
        <dbReference type="ARBA" id="ARBA00022679"/>
    </source>
</evidence>
<dbReference type="AlphaFoldDB" id="A0A1F5TSD0"/>
<evidence type="ECO:0000256" key="10">
    <source>
        <dbReference type="PROSITE-ProRule" id="PRU01373"/>
    </source>
</evidence>
<dbReference type="GO" id="GO:0005509">
    <property type="term" value="F:calcium ion binding"/>
    <property type="evidence" value="ECO:0007669"/>
    <property type="project" value="InterPro"/>
</dbReference>
<dbReference type="InterPro" id="IPR050979">
    <property type="entry name" value="LD-transpeptidase"/>
</dbReference>
<accession>A0A1F5TSD0</accession>
<protein>
    <submittedName>
        <fullName evidence="14">Uncharacterized protein</fullName>
    </submittedName>
</protein>
<dbReference type="Pfam" id="PF18884">
    <property type="entry name" value="TSP3_bac"/>
    <property type="match status" value="3"/>
</dbReference>
<dbReference type="Proteomes" id="UP000177579">
    <property type="component" value="Unassembled WGS sequence"/>
</dbReference>
<feature type="domain" description="EF-hand" evidence="12">
    <location>
        <begin position="86"/>
        <end position="121"/>
    </location>
</feature>
<evidence type="ECO:0000313" key="15">
    <source>
        <dbReference type="Proteomes" id="UP000177579"/>
    </source>
</evidence>
<name>A0A1F5TSD0_9BACT</name>
<comment type="pathway">
    <text evidence="2 10">Cell wall biogenesis; peptidoglycan biosynthesis.</text>
</comment>
<proteinExistence type="predicted"/>
<evidence type="ECO:0000313" key="14">
    <source>
        <dbReference type="EMBL" id="OGF41707.1"/>
    </source>
</evidence>
<keyword evidence="6" id="KW-0106">Calcium</keyword>
<reference evidence="14 15" key="1">
    <citation type="journal article" date="2016" name="Nat. Commun.">
        <title>Thousands of microbial genomes shed light on interconnected biogeochemical processes in an aquifer system.</title>
        <authorList>
            <person name="Anantharaman K."/>
            <person name="Brown C.T."/>
            <person name="Hug L.A."/>
            <person name="Sharon I."/>
            <person name="Castelle C.J."/>
            <person name="Probst A.J."/>
            <person name="Thomas B.C."/>
            <person name="Singh A."/>
            <person name="Wilkins M.J."/>
            <person name="Karaoz U."/>
            <person name="Brodie E.L."/>
            <person name="Williams K.H."/>
            <person name="Hubbard S.S."/>
            <person name="Banfield J.F."/>
        </authorList>
    </citation>
    <scope>NUCLEOTIDE SEQUENCE [LARGE SCALE GENOMIC DNA]</scope>
</reference>
<keyword evidence="3" id="KW-0964">Secreted</keyword>
<evidence type="ECO:0000259" key="13">
    <source>
        <dbReference type="PROSITE" id="PS52029"/>
    </source>
</evidence>
<dbReference type="SUPFAM" id="SSF141523">
    <property type="entry name" value="L,D-transpeptidase catalytic domain-like"/>
    <property type="match status" value="1"/>
</dbReference>
<evidence type="ECO:0000256" key="8">
    <source>
        <dbReference type="ARBA" id="ARBA00022984"/>
    </source>
</evidence>
<dbReference type="PANTHER" id="PTHR30582">
    <property type="entry name" value="L,D-TRANSPEPTIDASE"/>
    <property type="match status" value="1"/>
</dbReference>
<evidence type="ECO:0000256" key="2">
    <source>
        <dbReference type="ARBA" id="ARBA00004752"/>
    </source>
</evidence>
<feature type="active site" description="Nucleophile" evidence="10">
    <location>
        <position position="222"/>
    </location>
</feature>
<dbReference type="PANTHER" id="PTHR30582:SF2">
    <property type="entry name" value="L,D-TRANSPEPTIDASE YCIB-RELATED"/>
    <property type="match status" value="1"/>
</dbReference>
<dbReference type="GO" id="GO:0016740">
    <property type="term" value="F:transferase activity"/>
    <property type="evidence" value="ECO:0007669"/>
    <property type="project" value="UniProtKB-KW"/>
</dbReference>
<keyword evidence="9 10" id="KW-0961">Cell wall biogenesis/degradation</keyword>
<evidence type="ECO:0000256" key="9">
    <source>
        <dbReference type="ARBA" id="ARBA00023316"/>
    </source>
</evidence>
<sequence length="246" mass="28097">MRYFFTIIFLILFAFPVSANLLLDSDLDGVPDKDETGVYYTDPYNRDTDGDGYSDWTELNFGFSPHNSLLITLEENDLDGDGLSDRMELKFHTNLKNKDTDGDGYIDMEEIDNGYDPLSTEKIVLKKRIEIDTGRQNLKYFLGDVAIKEFVVSTGKPGMETPKGHFKVDYKDKKAWSAKYGLWMPYWMSLQNGYFGIHELPEWPGGYKEGVDHLGKPVSHGCIRLGVGDAEFLYNWAPMGTEVFIY</sequence>
<dbReference type="InterPro" id="IPR059100">
    <property type="entry name" value="TSP3_bac"/>
</dbReference>